<name>A0A2H0LS47_9BACT</name>
<dbReference type="EMBL" id="PCVY01000016">
    <property type="protein sequence ID" value="PIQ87187.1"/>
    <property type="molecule type" value="Genomic_DNA"/>
</dbReference>
<keyword evidence="1" id="KW-0812">Transmembrane</keyword>
<keyword evidence="1" id="KW-1133">Transmembrane helix</keyword>
<protein>
    <submittedName>
        <fullName evidence="2">Uncharacterized protein</fullName>
    </submittedName>
</protein>
<evidence type="ECO:0000256" key="1">
    <source>
        <dbReference type="SAM" id="Phobius"/>
    </source>
</evidence>
<comment type="caution">
    <text evidence="2">The sequence shown here is derived from an EMBL/GenBank/DDBJ whole genome shotgun (WGS) entry which is preliminary data.</text>
</comment>
<gene>
    <name evidence="2" type="ORF">COV74_01305</name>
</gene>
<dbReference type="Proteomes" id="UP000230859">
    <property type="component" value="Unassembled WGS sequence"/>
</dbReference>
<feature type="transmembrane region" description="Helical" evidence="1">
    <location>
        <begin position="29"/>
        <end position="51"/>
    </location>
</feature>
<reference evidence="2 3" key="1">
    <citation type="submission" date="2017-09" db="EMBL/GenBank/DDBJ databases">
        <title>Depth-based differentiation of microbial function through sediment-hosted aquifers and enrichment of novel symbionts in the deep terrestrial subsurface.</title>
        <authorList>
            <person name="Probst A.J."/>
            <person name="Ladd B."/>
            <person name="Jarett J.K."/>
            <person name="Geller-Mcgrath D.E."/>
            <person name="Sieber C.M."/>
            <person name="Emerson J.B."/>
            <person name="Anantharaman K."/>
            <person name="Thomas B.C."/>
            <person name="Malmstrom R."/>
            <person name="Stieglmeier M."/>
            <person name="Klingl A."/>
            <person name="Woyke T."/>
            <person name="Ryan C.M."/>
            <person name="Banfield J.F."/>
        </authorList>
    </citation>
    <scope>NUCLEOTIDE SEQUENCE [LARGE SCALE GENOMIC DNA]</scope>
    <source>
        <strain evidence="2">CG11_big_fil_rev_8_21_14_0_20_45_26</strain>
    </source>
</reference>
<evidence type="ECO:0000313" key="2">
    <source>
        <dbReference type="EMBL" id="PIQ87187.1"/>
    </source>
</evidence>
<accession>A0A2H0LS47</accession>
<organism evidence="2 3">
    <name type="scientific">Candidatus Abzuiibacterium crystallinum</name>
    <dbReference type="NCBI Taxonomy" id="1974748"/>
    <lineage>
        <taxon>Bacteria</taxon>
        <taxon>Pseudomonadati</taxon>
        <taxon>Candidatus Omnitrophota</taxon>
        <taxon>Candidatus Abzuiibacterium</taxon>
    </lineage>
</organism>
<dbReference type="AlphaFoldDB" id="A0A2H0LS47"/>
<evidence type="ECO:0000313" key="3">
    <source>
        <dbReference type="Proteomes" id="UP000230859"/>
    </source>
</evidence>
<keyword evidence="1" id="KW-0472">Membrane</keyword>
<sequence>MKTRFQERLERMGRRYYEVFGDLESEVEFLKLAALILLAFLFLSLFGAFLVGKRPPLVIRVTDVGEAQAVRNIPFNNEVTEPELIYFAQTFTRRFTEYNAYTLARDLAEAFNQMTGRYQVKVKRELLESGLLARVREAGLHATVEFKEKEVTRNSSEVALVSLIGVRSLASYKNPDYRESALFKAELVLKKVTRSSETPAGLLVEEYREITLNKLEADK</sequence>
<proteinExistence type="predicted"/>